<dbReference type="GO" id="GO:0046983">
    <property type="term" value="F:protein dimerization activity"/>
    <property type="evidence" value="ECO:0007669"/>
    <property type="project" value="InterPro"/>
</dbReference>
<dbReference type="HOGENOM" id="CLU_009123_9_0_1"/>
<organism evidence="3 4">
    <name type="scientific">Amanita muscaria (strain Koide BX008)</name>
    <dbReference type="NCBI Taxonomy" id="946122"/>
    <lineage>
        <taxon>Eukaryota</taxon>
        <taxon>Fungi</taxon>
        <taxon>Dikarya</taxon>
        <taxon>Basidiomycota</taxon>
        <taxon>Agaricomycotina</taxon>
        <taxon>Agaricomycetes</taxon>
        <taxon>Agaricomycetidae</taxon>
        <taxon>Agaricales</taxon>
        <taxon>Pluteineae</taxon>
        <taxon>Amanitaceae</taxon>
        <taxon>Amanita</taxon>
    </lineage>
</organism>
<name>A0A0C2S2F9_AMAMK</name>
<dbReference type="InterPro" id="IPR012337">
    <property type="entry name" value="RNaseH-like_sf"/>
</dbReference>
<reference evidence="3 4" key="1">
    <citation type="submission" date="2014-04" db="EMBL/GenBank/DDBJ databases">
        <title>Evolutionary Origins and Diversification of the Mycorrhizal Mutualists.</title>
        <authorList>
            <consortium name="DOE Joint Genome Institute"/>
            <consortium name="Mycorrhizal Genomics Consortium"/>
            <person name="Kohler A."/>
            <person name="Kuo A."/>
            <person name="Nagy L.G."/>
            <person name="Floudas D."/>
            <person name="Copeland A."/>
            <person name="Barry K.W."/>
            <person name="Cichocki N."/>
            <person name="Veneault-Fourrey C."/>
            <person name="LaButti K."/>
            <person name="Lindquist E.A."/>
            <person name="Lipzen A."/>
            <person name="Lundell T."/>
            <person name="Morin E."/>
            <person name="Murat C."/>
            <person name="Riley R."/>
            <person name="Ohm R."/>
            <person name="Sun H."/>
            <person name="Tunlid A."/>
            <person name="Henrissat B."/>
            <person name="Grigoriev I.V."/>
            <person name="Hibbett D.S."/>
            <person name="Martin F."/>
        </authorList>
    </citation>
    <scope>NUCLEOTIDE SEQUENCE [LARGE SCALE GENOMIC DNA]</scope>
    <source>
        <strain evidence="3 4">Koide BX008</strain>
    </source>
</reference>
<dbReference type="Pfam" id="PF05699">
    <property type="entry name" value="Dimer_Tnp_hAT"/>
    <property type="match status" value="1"/>
</dbReference>
<gene>
    <name evidence="3" type="ORF">M378DRAFT_88744</name>
</gene>
<dbReference type="EMBL" id="KN818396">
    <property type="protein sequence ID" value="KIL56845.1"/>
    <property type="molecule type" value="Genomic_DNA"/>
</dbReference>
<dbReference type="InterPro" id="IPR008906">
    <property type="entry name" value="HATC_C_dom"/>
</dbReference>
<dbReference type="Proteomes" id="UP000054549">
    <property type="component" value="Unassembled WGS sequence"/>
</dbReference>
<feature type="domain" description="HAT C-terminal dimerisation" evidence="2">
    <location>
        <begin position="78"/>
        <end position="157"/>
    </location>
</feature>
<dbReference type="PANTHER" id="PTHR47611">
    <property type="entry name" value="HAT DIMERISATION DOMAIN, C-TERMINAL"/>
    <property type="match status" value="1"/>
</dbReference>
<protein>
    <recommendedName>
        <fullName evidence="2">HAT C-terminal dimerisation domain-containing protein</fullName>
    </recommendedName>
</protein>
<dbReference type="OrthoDB" id="3262464at2759"/>
<evidence type="ECO:0000259" key="2">
    <source>
        <dbReference type="Pfam" id="PF05699"/>
    </source>
</evidence>
<dbReference type="InParanoid" id="A0A0C2S2F9"/>
<dbReference type="SUPFAM" id="SSF53098">
    <property type="entry name" value="Ribonuclease H-like"/>
    <property type="match status" value="1"/>
</dbReference>
<evidence type="ECO:0000313" key="3">
    <source>
        <dbReference type="EMBL" id="KIL56845.1"/>
    </source>
</evidence>
<accession>A0A0C2S2F9</accession>
<sequence>LAWGGEEERLEEVKAGNRDAKNWQAEAMRVLEAHVSAAKPHSLSTKATKKRTSHLSDYNAHRKKKIAQAKQEEGWQVELRRFLNETFPDVNEHSDIIKLWQDIHVNYPTLGRLALNVLPVQASSVPCERLFSGSKQTASDRRARLGSDRFEELQLMKFAWRRNLTDIAAWNSQQVEEVDLDIADFQELLREEEDSLKWDREDLDHFAIGDGPTSFVGYSST</sequence>
<dbReference type="PANTHER" id="PTHR47611:SF1">
    <property type="entry name" value="CCHC-TYPE DOMAIN-CONTAINING PROTEIN"/>
    <property type="match status" value="1"/>
</dbReference>
<keyword evidence="4" id="KW-1185">Reference proteome</keyword>
<evidence type="ECO:0000256" key="1">
    <source>
        <dbReference type="SAM" id="MobiDB-lite"/>
    </source>
</evidence>
<dbReference type="AlphaFoldDB" id="A0A0C2S2F9"/>
<evidence type="ECO:0000313" key="4">
    <source>
        <dbReference type="Proteomes" id="UP000054549"/>
    </source>
</evidence>
<feature type="region of interest" description="Disordered" evidence="1">
    <location>
        <begin position="36"/>
        <end position="59"/>
    </location>
</feature>
<proteinExistence type="predicted"/>
<feature type="non-terminal residue" evidence="3">
    <location>
        <position position="1"/>
    </location>
</feature>